<sequence length="197" mass="20317">MSKDAELNSHEILYSAALDPSSIGPTLPSIPPFQLPTGPTGTGSTGPTGPTGSGVSPIFGSLYSDPTSPTLATANTNVDFGVTGPFNGVIPSIVDDSITIDSSGVYTISYTLTMNINTPGFGTTASIFVILTINGSNTQSFILYETELSPTGVGVATTLSRTDQLLLNQGNILRCFITTVSGEIFITSSSLVVTKVQ</sequence>
<reference evidence="2 4" key="1">
    <citation type="submission" date="2014-04" db="EMBL/GenBank/DDBJ databases">
        <authorList>
            <person name="Bishop-Lilly K.A."/>
            <person name="Broomall S.M."/>
            <person name="Chain P.S."/>
            <person name="Chertkov O."/>
            <person name="Coyne S.R."/>
            <person name="Daligault H.E."/>
            <person name="Davenport K.W."/>
            <person name="Erkkila T."/>
            <person name="Frey K.G."/>
            <person name="Gibbons H.S."/>
            <person name="Gu W."/>
            <person name="Jaissle J."/>
            <person name="Johnson S.L."/>
            <person name="Koroleva G.I."/>
            <person name="Ladner J.T."/>
            <person name="Lo C.-C."/>
            <person name="Minogue T.D."/>
            <person name="Munk C."/>
            <person name="Palacios G.F."/>
            <person name="Redden C.L."/>
            <person name="Rosenzweig C.N."/>
            <person name="Scholz M.B."/>
            <person name="Teshima H."/>
            <person name="Xu Y."/>
        </authorList>
    </citation>
    <scope>NUCLEOTIDE SEQUENCE [LARGE SCALE GENOMIC DNA]</scope>
    <source>
        <strain evidence="2 4">BHP</strain>
    </source>
</reference>
<feature type="region of interest" description="Disordered" evidence="1">
    <location>
        <begin position="27"/>
        <end position="59"/>
    </location>
</feature>
<dbReference type="InterPro" id="IPR021201">
    <property type="entry name" value="Leader_pep_exosporium"/>
</dbReference>
<evidence type="ECO:0000313" key="4">
    <source>
        <dbReference type="Proteomes" id="UP000029389"/>
    </source>
</evidence>
<feature type="compositionally biased region" description="Gly residues" evidence="1">
    <location>
        <begin position="40"/>
        <end position="52"/>
    </location>
</feature>
<accession>A0A090YKP2</accession>
<dbReference type="PATRIC" id="fig|1405.8.peg.5434"/>
<evidence type="ECO:0000313" key="2">
    <source>
        <dbReference type="EMBL" id="KFM99393.1"/>
    </source>
</evidence>
<dbReference type="EMBL" id="JMQC01000008">
    <property type="protein sequence ID" value="KFM99393.1"/>
    <property type="molecule type" value="Genomic_DNA"/>
</dbReference>
<dbReference type="NCBIfam" id="TIGR03720">
    <property type="entry name" value="exospor_lead"/>
    <property type="match status" value="1"/>
</dbReference>
<protein>
    <submittedName>
        <fullName evidence="2">Exosporium leader peptide domain protein</fullName>
    </submittedName>
    <submittedName>
        <fullName evidence="3">Exosporium leader peptide-containing protein</fullName>
    </submittedName>
</protein>
<dbReference type="AlphaFoldDB" id="A0A090YKP2"/>
<comment type="caution">
    <text evidence="2">The sequence shown here is derived from an EMBL/GenBank/DDBJ whole genome shotgun (WGS) entry which is preliminary data.</text>
</comment>
<evidence type="ECO:0000313" key="3">
    <source>
        <dbReference type="EMBL" id="RFT63267.1"/>
    </source>
</evidence>
<dbReference type="Proteomes" id="UP000264294">
    <property type="component" value="Unassembled WGS sequence"/>
</dbReference>
<organism evidence="2 4">
    <name type="scientific">Bacillus clarus</name>
    <dbReference type="NCBI Taxonomy" id="2338372"/>
    <lineage>
        <taxon>Bacteria</taxon>
        <taxon>Bacillati</taxon>
        <taxon>Bacillota</taxon>
        <taxon>Bacilli</taxon>
        <taxon>Bacillales</taxon>
        <taxon>Bacillaceae</taxon>
        <taxon>Bacillus</taxon>
        <taxon>Bacillus cereus group</taxon>
    </lineage>
</organism>
<dbReference type="Proteomes" id="UP000029389">
    <property type="component" value="Unassembled WGS sequence"/>
</dbReference>
<name>A0A090YKP2_9BACI</name>
<dbReference type="RefSeq" id="WP_052109653.1">
    <property type="nucleotide sequence ID" value="NZ_JMQC01000008.1"/>
</dbReference>
<reference evidence="3 5" key="2">
    <citation type="submission" date="2018-08" db="EMBL/GenBank/DDBJ databases">
        <title>Bacillus clarus sp. nov. strain PS00077A.</title>
        <authorList>
            <person name="Mendez Acevedo M."/>
            <person name="Carroll L."/>
            <person name="Mukherjee M."/>
            <person name="Wiedmann M."/>
            <person name="Kovac J."/>
        </authorList>
    </citation>
    <scope>NUCLEOTIDE SEQUENCE [LARGE SCALE GENOMIC DNA]</scope>
    <source>
        <strain evidence="3 5">PS00077A</strain>
    </source>
</reference>
<dbReference type="EMBL" id="QVOD01000049">
    <property type="protein sequence ID" value="RFT63267.1"/>
    <property type="molecule type" value="Genomic_DNA"/>
</dbReference>
<evidence type="ECO:0000256" key="1">
    <source>
        <dbReference type="SAM" id="MobiDB-lite"/>
    </source>
</evidence>
<proteinExistence type="predicted"/>
<keyword evidence="5" id="KW-1185">Reference proteome</keyword>
<gene>
    <name evidence="3" type="ORF">D0U04_25475</name>
    <name evidence="2" type="ORF">DJ93_5270</name>
</gene>
<evidence type="ECO:0000313" key="5">
    <source>
        <dbReference type="Proteomes" id="UP000264294"/>
    </source>
</evidence>